<reference evidence="4 5" key="1">
    <citation type="submission" date="2016-06" db="EMBL/GenBank/DDBJ databases">
        <authorList>
            <person name="Kjaerup R.B."/>
            <person name="Dalgaard T.S."/>
            <person name="Juul-Madsen H.R."/>
        </authorList>
    </citation>
    <scope>NUCLEOTIDE SEQUENCE [LARGE SCALE GENOMIC DNA]</scope>
    <source>
        <strain evidence="4">2</strain>
    </source>
</reference>
<dbReference type="GO" id="GO:0055130">
    <property type="term" value="P:D-alanine catabolic process"/>
    <property type="evidence" value="ECO:0007669"/>
    <property type="project" value="TreeGrafter"/>
</dbReference>
<feature type="domain" description="FAD dependent oxidoreductase" evidence="3">
    <location>
        <begin position="7"/>
        <end position="414"/>
    </location>
</feature>
<dbReference type="InterPro" id="IPR006076">
    <property type="entry name" value="FAD-dep_OxRdtase"/>
</dbReference>
<dbReference type="GO" id="GO:0005737">
    <property type="term" value="C:cytoplasm"/>
    <property type="evidence" value="ECO:0007669"/>
    <property type="project" value="TreeGrafter"/>
</dbReference>
<dbReference type="Gene3D" id="3.30.9.10">
    <property type="entry name" value="D-Amino Acid Oxidase, subunit A, domain 2"/>
    <property type="match status" value="1"/>
</dbReference>
<dbReference type="SUPFAM" id="SSF51905">
    <property type="entry name" value="FAD/NAD(P)-binding domain"/>
    <property type="match status" value="1"/>
</dbReference>
<keyword evidence="5" id="KW-1185">Reference proteome</keyword>
<dbReference type="Proteomes" id="UP000199600">
    <property type="component" value="Unassembled WGS sequence"/>
</dbReference>
<dbReference type="PANTHER" id="PTHR13847">
    <property type="entry name" value="SARCOSINE DEHYDROGENASE-RELATED"/>
    <property type="match status" value="1"/>
</dbReference>
<evidence type="ECO:0000313" key="5">
    <source>
        <dbReference type="Proteomes" id="UP000199600"/>
    </source>
</evidence>
<evidence type="ECO:0000259" key="3">
    <source>
        <dbReference type="Pfam" id="PF01266"/>
    </source>
</evidence>
<accession>A0A1A8Y170</accession>
<dbReference type="EMBL" id="FLQY01000381">
    <property type="protein sequence ID" value="SBT10880.1"/>
    <property type="molecule type" value="Genomic_DNA"/>
</dbReference>
<evidence type="ECO:0000256" key="1">
    <source>
        <dbReference type="ARBA" id="ARBA00009410"/>
    </source>
</evidence>
<protein>
    <submittedName>
        <fullName evidence="4">D-amino acid dehydrogenase 2 small subunit</fullName>
        <ecNumber evidence="4">1.4.99.6</ecNumber>
    </submittedName>
</protein>
<dbReference type="InterPro" id="IPR036188">
    <property type="entry name" value="FAD/NAD-bd_sf"/>
</dbReference>
<organism evidence="4 5">
    <name type="scientific">Candidatus Propionivibrio aalborgensis</name>
    <dbReference type="NCBI Taxonomy" id="1860101"/>
    <lineage>
        <taxon>Bacteria</taxon>
        <taxon>Pseudomonadati</taxon>
        <taxon>Pseudomonadota</taxon>
        <taxon>Betaproteobacteria</taxon>
        <taxon>Rhodocyclales</taxon>
        <taxon>Rhodocyclaceae</taxon>
        <taxon>Propionivibrio</taxon>
    </lineage>
</organism>
<dbReference type="GO" id="GO:0008718">
    <property type="term" value="F:D-amino-acid dehydrogenase activity"/>
    <property type="evidence" value="ECO:0007669"/>
    <property type="project" value="TreeGrafter"/>
</dbReference>
<dbReference type="PANTHER" id="PTHR13847:SF280">
    <property type="entry name" value="D-AMINO ACID DEHYDROGENASE"/>
    <property type="match status" value="1"/>
</dbReference>
<name>A0A1A8Y170_9RHOO</name>
<keyword evidence="2 4" id="KW-0560">Oxidoreductase</keyword>
<sequence>MRATMHITVLGAGIAGLTTAWYLVRDGHAVEVVERNSGVALEASFANGAQLSYSYVAPLAGPSVLPKVPPWLLRRDAPLRFYPAFDTRQWRWLLEFVLACRRGTSELTTQRLLSLSFYSRALMHRFVSEEDIDFGYARTGKLVLYSAQADFDGARRLLDFQRSLGCEQDALDRAQCVALEPMLGDSRSLLGRRIVGGIRTVSEEVGDCYRFSRGLEEKLRAQGVVFHLGSHVTGLETRGGRITAVNTATGSLPTDLCVMTLGAQSPVLSRTLGFRLPIYPLKGYSLTLPPRPEGASLGISITDATRKVVYAPLADASKISLRVAGMADISGYSNRIDPVRVKQLFLEAERAFPAATDYAPGPDAMQPWTGLRPATPKGMPILGASPFPNLFLNCGHGALGWTLALGSARILADLIKGATPEIALAGFTLPR</sequence>
<dbReference type="SUPFAM" id="SSF54373">
    <property type="entry name" value="FAD-linked reductases, C-terminal domain"/>
    <property type="match status" value="1"/>
</dbReference>
<evidence type="ECO:0000313" key="4">
    <source>
        <dbReference type="EMBL" id="SBT10880.1"/>
    </source>
</evidence>
<dbReference type="EC" id="1.4.99.6" evidence="4"/>
<comment type="similarity">
    <text evidence="1">Belongs to the DadA oxidoreductase family.</text>
</comment>
<evidence type="ECO:0000256" key="2">
    <source>
        <dbReference type="ARBA" id="ARBA00023002"/>
    </source>
</evidence>
<dbReference type="NCBIfam" id="NF001933">
    <property type="entry name" value="PRK00711.1"/>
    <property type="match status" value="1"/>
</dbReference>
<dbReference type="GO" id="GO:0005886">
    <property type="term" value="C:plasma membrane"/>
    <property type="evidence" value="ECO:0007669"/>
    <property type="project" value="TreeGrafter"/>
</dbReference>
<dbReference type="Pfam" id="PF01266">
    <property type="entry name" value="DAO"/>
    <property type="match status" value="1"/>
</dbReference>
<dbReference type="Gene3D" id="3.50.50.60">
    <property type="entry name" value="FAD/NAD(P)-binding domain"/>
    <property type="match status" value="2"/>
</dbReference>
<dbReference type="AlphaFoldDB" id="A0A1A8Y170"/>
<proteinExistence type="inferred from homology"/>
<gene>
    <name evidence="4" type="primary">dadA</name>
    <name evidence="4" type="ORF">PROAA_770002</name>
</gene>